<dbReference type="EMBL" id="MT142456">
    <property type="protein sequence ID" value="QJA81347.1"/>
    <property type="molecule type" value="Genomic_DNA"/>
</dbReference>
<dbReference type="EMBL" id="MT141360">
    <property type="protein sequence ID" value="QJA59220.1"/>
    <property type="molecule type" value="Genomic_DNA"/>
</dbReference>
<evidence type="ECO:0000313" key="2">
    <source>
        <dbReference type="EMBL" id="QJA81347.1"/>
    </source>
</evidence>
<protein>
    <submittedName>
        <fullName evidence="1">Uncharacterized protein</fullName>
    </submittedName>
</protein>
<dbReference type="AlphaFoldDB" id="A0A6M3INH3"/>
<gene>
    <name evidence="2" type="ORF">MM415A00551_0008</name>
    <name evidence="1" type="ORF">MM415B01325_0011</name>
</gene>
<sequence>MELETFTLWKWKKKGIPLAERVKKRNQAKVYGLRCVNRDSFDDLRKNDTVLVTGDAFCLSEDVKRFESFNIPHDLYCVNRSMLFFERPVLHWAAVDAEESAWFAANINDKVFPHGHRIWRHTLGIIPIAYDWFWEVSNNLEGEYARHLWMGNTGYFAILTSIFMGYKKIVIAGMPLDNSRHFYDPEGTEGPQWIGRAYTQWMDFKLKVFESERVRSMSGYTAFILGQANKEWISGNTE</sequence>
<proteinExistence type="predicted"/>
<dbReference type="Gene3D" id="3.90.1480.10">
    <property type="entry name" value="Alpha-2,3-sialyltransferase"/>
    <property type="match status" value="1"/>
</dbReference>
<reference evidence="1" key="1">
    <citation type="submission" date="2020-03" db="EMBL/GenBank/DDBJ databases">
        <title>The deep terrestrial virosphere.</title>
        <authorList>
            <person name="Holmfeldt K."/>
            <person name="Nilsson E."/>
            <person name="Simone D."/>
            <person name="Lopez-Fernandez M."/>
            <person name="Wu X."/>
            <person name="de Brujin I."/>
            <person name="Lundin D."/>
            <person name="Andersson A."/>
            <person name="Bertilsson S."/>
            <person name="Dopson M."/>
        </authorList>
    </citation>
    <scope>NUCLEOTIDE SEQUENCE</scope>
    <source>
        <strain evidence="2">MM415A00551</strain>
        <strain evidence="1">MM415B01325</strain>
    </source>
</reference>
<accession>A0A6M3INH3</accession>
<organism evidence="1">
    <name type="scientific">viral metagenome</name>
    <dbReference type="NCBI Taxonomy" id="1070528"/>
    <lineage>
        <taxon>unclassified sequences</taxon>
        <taxon>metagenomes</taxon>
        <taxon>organismal metagenomes</taxon>
    </lineage>
</organism>
<evidence type="ECO:0000313" key="1">
    <source>
        <dbReference type="EMBL" id="QJA59220.1"/>
    </source>
</evidence>
<name>A0A6M3INH3_9ZZZZ</name>